<evidence type="ECO:0000313" key="3">
    <source>
        <dbReference type="Proteomes" id="UP000622166"/>
    </source>
</evidence>
<feature type="compositionally biased region" description="Basic and acidic residues" evidence="1">
    <location>
        <begin position="10"/>
        <end position="21"/>
    </location>
</feature>
<dbReference type="Proteomes" id="UP000622166">
    <property type="component" value="Unassembled WGS sequence"/>
</dbReference>
<dbReference type="AlphaFoldDB" id="A0A918UG61"/>
<reference evidence="2" key="1">
    <citation type="journal article" date="2014" name="Int. J. Syst. Evol. Microbiol.">
        <title>Complete genome sequence of Corynebacterium casei LMG S-19264T (=DSM 44701T), isolated from a smear-ripened cheese.</title>
        <authorList>
            <consortium name="US DOE Joint Genome Institute (JGI-PGF)"/>
            <person name="Walter F."/>
            <person name="Albersmeier A."/>
            <person name="Kalinowski J."/>
            <person name="Ruckert C."/>
        </authorList>
    </citation>
    <scope>NUCLEOTIDE SEQUENCE</scope>
    <source>
        <strain evidence="2">JCM 4815</strain>
    </source>
</reference>
<keyword evidence="3" id="KW-1185">Reference proteome</keyword>
<feature type="region of interest" description="Disordered" evidence="1">
    <location>
        <begin position="1"/>
        <end position="21"/>
    </location>
</feature>
<organism evidence="2 3">
    <name type="scientific">Streptomyces poonensis</name>
    <dbReference type="NCBI Taxonomy" id="68255"/>
    <lineage>
        <taxon>Bacteria</taxon>
        <taxon>Bacillati</taxon>
        <taxon>Actinomycetota</taxon>
        <taxon>Actinomycetes</taxon>
        <taxon>Kitasatosporales</taxon>
        <taxon>Streptomycetaceae</taxon>
        <taxon>Streptomyces</taxon>
    </lineage>
</organism>
<sequence length="71" mass="7665">MKALARPTSPHKDCGGVHRDQVSPHLETARIALTARPACRRPGGLGQLVGPEITDEVLEGQRALDPRHEPP</sequence>
<gene>
    <name evidence="2" type="ORF">GCM10010365_22820</name>
</gene>
<name>A0A918UG61_9ACTN</name>
<protein>
    <submittedName>
        <fullName evidence="2">Uncharacterized protein</fullName>
    </submittedName>
</protein>
<reference evidence="2" key="2">
    <citation type="submission" date="2020-09" db="EMBL/GenBank/DDBJ databases">
        <authorList>
            <person name="Sun Q."/>
            <person name="Ohkuma M."/>
        </authorList>
    </citation>
    <scope>NUCLEOTIDE SEQUENCE</scope>
    <source>
        <strain evidence="2">JCM 4815</strain>
    </source>
</reference>
<accession>A0A918UG61</accession>
<proteinExistence type="predicted"/>
<evidence type="ECO:0000256" key="1">
    <source>
        <dbReference type="SAM" id="MobiDB-lite"/>
    </source>
</evidence>
<comment type="caution">
    <text evidence="2">The sequence shown here is derived from an EMBL/GenBank/DDBJ whole genome shotgun (WGS) entry which is preliminary data.</text>
</comment>
<dbReference type="RefSeq" id="WP_189857905.1">
    <property type="nucleotide sequence ID" value="NZ_BMVW01000003.1"/>
</dbReference>
<evidence type="ECO:0000313" key="2">
    <source>
        <dbReference type="EMBL" id="GGZ03451.1"/>
    </source>
</evidence>
<dbReference type="EMBL" id="BMVW01000003">
    <property type="protein sequence ID" value="GGZ03451.1"/>
    <property type="molecule type" value="Genomic_DNA"/>
</dbReference>